<dbReference type="CDD" id="cd09917">
    <property type="entry name" value="F-box_SF"/>
    <property type="match status" value="1"/>
</dbReference>
<feature type="compositionally biased region" description="Acidic residues" evidence="1">
    <location>
        <begin position="404"/>
        <end position="423"/>
    </location>
</feature>
<protein>
    <recommendedName>
        <fullName evidence="4">F-box domain-containing protein</fullName>
    </recommendedName>
</protein>
<feature type="compositionally biased region" description="Acidic residues" evidence="1">
    <location>
        <begin position="379"/>
        <end position="397"/>
    </location>
</feature>
<reference evidence="2 3" key="1">
    <citation type="submission" date="2019-10" db="EMBL/GenBank/DDBJ databases">
        <authorList>
            <person name="Palmer J.M."/>
        </authorList>
    </citation>
    <scope>NUCLEOTIDE SEQUENCE [LARGE SCALE GENOMIC DNA]</scope>
    <source>
        <strain evidence="2 3">TWF730</strain>
    </source>
</reference>
<evidence type="ECO:0000313" key="3">
    <source>
        <dbReference type="Proteomes" id="UP001373714"/>
    </source>
</evidence>
<evidence type="ECO:0000256" key="1">
    <source>
        <dbReference type="SAM" id="MobiDB-lite"/>
    </source>
</evidence>
<accession>A0AAV9UX22</accession>
<gene>
    <name evidence="2" type="ORF">TWF730_010057</name>
</gene>
<evidence type="ECO:0008006" key="4">
    <source>
        <dbReference type="Google" id="ProtNLM"/>
    </source>
</evidence>
<proteinExistence type="predicted"/>
<feature type="region of interest" description="Disordered" evidence="1">
    <location>
        <begin position="375"/>
        <end position="424"/>
    </location>
</feature>
<organism evidence="2 3">
    <name type="scientific">Orbilia blumenaviensis</name>
    <dbReference type="NCBI Taxonomy" id="1796055"/>
    <lineage>
        <taxon>Eukaryota</taxon>
        <taxon>Fungi</taxon>
        <taxon>Dikarya</taxon>
        <taxon>Ascomycota</taxon>
        <taxon>Pezizomycotina</taxon>
        <taxon>Orbiliomycetes</taxon>
        <taxon>Orbiliales</taxon>
        <taxon>Orbiliaceae</taxon>
        <taxon>Orbilia</taxon>
    </lineage>
</organism>
<dbReference type="AlphaFoldDB" id="A0AAV9UX22"/>
<comment type="caution">
    <text evidence="2">The sequence shown here is derived from an EMBL/GenBank/DDBJ whole genome shotgun (WGS) entry which is preliminary data.</text>
</comment>
<name>A0AAV9UX22_9PEZI</name>
<sequence>MDDTGLNASLDGSGLLSALPTELWYYVLSFLDPDDKMMFARASWLCFFMAFPNGVKIPDGPYGWQLKPFAEGGRLEGFRHRVHSVRFDITNISNSTFLFQKAAIFPDLRRIEINFVSSHDHLRSLFDGFFSVLSVQPYFSNLSHLAITWHPTYYSSRLLDEKKFLDSLEGKEFSKTMETIEFPPSLRSLTVFISQFHILLPLLTLKTITNLVLLYPIQDIDFTLPNIKNLTFFTQYSLFRLQLGTLPAIFPSVESFSFPRTRPGAPDENWLKYIPNFPRVKTLNLAWPQIDGKNADLNILETALQAKLSTSNDLRALEKITFCGFRDFAEHRRNIFATCMISRAAKAKPGEEWVFKWHGTISNYQDDAGYGGSLVDNLSGDEWEPGNTDGGDDENDMDIGRDLESEEEAEDEEEEEADDYDSEYFEHLAVGDELYVSDSSDLGGC</sequence>
<dbReference type="SUPFAM" id="SSF81383">
    <property type="entry name" value="F-box domain"/>
    <property type="match status" value="1"/>
</dbReference>
<keyword evidence="3" id="KW-1185">Reference proteome</keyword>
<dbReference type="Proteomes" id="UP001373714">
    <property type="component" value="Unassembled WGS sequence"/>
</dbReference>
<dbReference type="InterPro" id="IPR036047">
    <property type="entry name" value="F-box-like_dom_sf"/>
</dbReference>
<evidence type="ECO:0000313" key="2">
    <source>
        <dbReference type="EMBL" id="KAK6349308.1"/>
    </source>
</evidence>
<dbReference type="EMBL" id="JAVHNS010000007">
    <property type="protein sequence ID" value="KAK6349308.1"/>
    <property type="molecule type" value="Genomic_DNA"/>
</dbReference>